<accession>A0A6A7BSK7</accession>
<dbReference type="Proteomes" id="UP000799421">
    <property type="component" value="Unassembled WGS sequence"/>
</dbReference>
<protein>
    <recommendedName>
        <fullName evidence="1">DUF218 domain-containing protein</fullName>
    </recommendedName>
</protein>
<keyword evidence="3" id="KW-1185">Reference proteome</keyword>
<name>A0A6A7BSK7_9PEZI</name>
<dbReference type="Gene3D" id="3.40.50.620">
    <property type="entry name" value="HUPs"/>
    <property type="match status" value="1"/>
</dbReference>
<dbReference type="OrthoDB" id="17725at2759"/>
<organism evidence="2 3">
    <name type="scientific">Piedraia hortae CBS 480.64</name>
    <dbReference type="NCBI Taxonomy" id="1314780"/>
    <lineage>
        <taxon>Eukaryota</taxon>
        <taxon>Fungi</taxon>
        <taxon>Dikarya</taxon>
        <taxon>Ascomycota</taxon>
        <taxon>Pezizomycotina</taxon>
        <taxon>Dothideomycetes</taxon>
        <taxon>Dothideomycetidae</taxon>
        <taxon>Capnodiales</taxon>
        <taxon>Piedraiaceae</taxon>
        <taxon>Piedraia</taxon>
    </lineage>
</organism>
<dbReference type="GO" id="GO:0005886">
    <property type="term" value="C:plasma membrane"/>
    <property type="evidence" value="ECO:0007669"/>
    <property type="project" value="TreeGrafter"/>
</dbReference>
<dbReference type="AlphaFoldDB" id="A0A6A7BSK7"/>
<evidence type="ECO:0000259" key="1">
    <source>
        <dbReference type="Pfam" id="PF02698"/>
    </source>
</evidence>
<dbReference type="InterPro" id="IPR003848">
    <property type="entry name" value="DUF218"/>
</dbReference>
<evidence type="ECO:0000313" key="3">
    <source>
        <dbReference type="Proteomes" id="UP000799421"/>
    </source>
</evidence>
<sequence>ECISLCASAILHQVSTLFTQLTHNPTLCKTLVLIGGIGHSTEHMYTSVLHHPVYSSLYPHIKGLPEARVLKEMLNLHIPNPSFKVLIEDRSTNCGANATETRKVVGDALPSEMVLIQDPTMMRRTQLGFESAFPRTRVTCWPVFVPRVDASLEWEGGSPQGLWEMRRFAELLVGEAKRLRDDEGGYGPRGKGFIPHVDVPDKVVEAARMVE</sequence>
<evidence type="ECO:0000313" key="2">
    <source>
        <dbReference type="EMBL" id="KAF2858072.1"/>
    </source>
</evidence>
<feature type="non-terminal residue" evidence="2">
    <location>
        <position position="211"/>
    </location>
</feature>
<dbReference type="PANTHER" id="PTHR30336:SF20">
    <property type="entry name" value="DUF218 DOMAIN-CONTAINING PROTEIN"/>
    <property type="match status" value="1"/>
</dbReference>
<dbReference type="Gene3D" id="1.10.3620.10">
    <property type="entry name" value="YdcF like domain"/>
    <property type="match status" value="1"/>
</dbReference>
<dbReference type="Pfam" id="PF02698">
    <property type="entry name" value="DUF218"/>
    <property type="match status" value="1"/>
</dbReference>
<gene>
    <name evidence="2" type="ORF">K470DRAFT_191772</name>
</gene>
<feature type="non-terminal residue" evidence="2">
    <location>
        <position position="1"/>
    </location>
</feature>
<dbReference type="CDD" id="cd06259">
    <property type="entry name" value="YdcF-like"/>
    <property type="match status" value="1"/>
</dbReference>
<dbReference type="InterPro" id="IPR051599">
    <property type="entry name" value="Cell_Envelope_Assoc"/>
</dbReference>
<dbReference type="InterPro" id="IPR014729">
    <property type="entry name" value="Rossmann-like_a/b/a_fold"/>
</dbReference>
<dbReference type="EMBL" id="MU006018">
    <property type="protein sequence ID" value="KAF2858072.1"/>
    <property type="molecule type" value="Genomic_DNA"/>
</dbReference>
<proteinExistence type="predicted"/>
<dbReference type="PANTHER" id="PTHR30336">
    <property type="entry name" value="INNER MEMBRANE PROTEIN, PROBABLE PERMEASE"/>
    <property type="match status" value="1"/>
</dbReference>
<feature type="domain" description="DUF218" evidence="1">
    <location>
        <begin position="62"/>
        <end position="149"/>
    </location>
</feature>
<reference evidence="2" key="1">
    <citation type="journal article" date="2020" name="Stud. Mycol.">
        <title>101 Dothideomycetes genomes: a test case for predicting lifestyles and emergence of pathogens.</title>
        <authorList>
            <person name="Haridas S."/>
            <person name="Albert R."/>
            <person name="Binder M."/>
            <person name="Bloem J."/>
            <person name="Labutti K."/>
            <person name="Salamov A."/>
            <person name="Andreopoulos B."/>
            <person name="Baker S."/>
            <person name="Barry K."/>
            <person name="Bills G."/>
            <person name="Bluhm B."/>
            <person name="Cannon C."/>
            <person name="Castanera R."/>
            <person name="Culley D."/>
            <person name="Daum C."/>
            <person name="Ezra D."/>
            <person name="Gonzalez J."/>
            <person name="Henrissat B."/>
            <person name="Kuo A."/>
            <person name="Liang C."/>
            <person name="Lipzen A."/>
            <person name="Lutzoni F."/>
            <person name="Magnuson J."/>
            <person name="Mondo S."/>
            <person name="Nolan M."/>
            <person name="Ohm R."/>
            <person name="Pangilinan J."/>
            <person name="Park H.-J."/>
            <person name="Ramirez L."/>
            <person name="Alfaro M."/>
            <person name="Sun H."/>
            <person name="Tritt A."/>
            <person name="Yoshinaga Y."/>
            <person name="Zwiers L.-H."/>
            <person name="Turgeon B."/>
            <person name="Goodwin S."/>
            <person name="Spatafora J."/>
            <person name="Crous P."/>
            <person name="Grigoriev I."/>
        </authorList>
    </citation>
    <scope>NUCLEOTIDE SEQUENCE</scope>
    <source>
        <strain evidence="2">CBS 480.64</strain>
    </source>
</reference>